<dbReference type="HOGENOM" id="CLU_2905447_0_0_1"/>
<accession>J5PQ28</accession>
<proteinExistence type="predicted"/>
<dbReference type="GO" id="GO:0003735">
    <property type="term" value="F:structural constituent of ribosome"/>
    <property type="evidence" value="ECO:0007669"/>
    <property type="project" value="TreeGrafter"/>
</dbReference>
<evidence type="ECO:0000313" key="1">
    <source>
        <dbReference type="EMBL" id="EJT43408.1"/>
    </source>
</evidence>
<dbReference type="InterPro" id="IPR042776">
    <property type="entry name" value="Ribosomal_mL53_fung"/>
</dbReference>
<dbReference type="GO" id="GO:0005762">
    <property type="term" value="C:mitochondrial large ribosomal subunit"/>
    <property type="evidence" value="ECO:0007669"/>
    <property type="project" value="TreeGrafter"/>
</dbReference>
<reference evidence="1 2" key="1">
    <citation type="journal article" date="2003" name="Science">
        <title>Finding functional features in Saccharomyces genomes by phylogenetic footprinting.</title>
        <authorList>
            <person name="Cliften P.F."/>
            <person name="Sudarsanam P."/>
            <person name="Desikan A."/>
            <person name="Fulton L."/>
            <person name="Fulton B."/>
            <person name="Majors J."/>
            <person name="Waterston R."/>
            <person name="Cohen B.A."/>
            <person name="Johnston M."/>
        </authorList>
    </citation>
    <scope>NUCLEOTIDE SEQUENCE [LARGE SCALE GENOMIC DNA]</scope>
    <source>
        <strain evidence="2">ATCC MYA-4449 / AS 2.2408 / CBS 8840 / NBRC 1802 / NCYC 2889</strain>
    </source>
</reference>
<dbReference type="AlphaFoldDB" id="J5PQ28"/>
<name>J5PQ28_SACK1</name>
<gene>
    <name evidence="1" type="primary">YMR225C</name>
    <name evidence="1" type="ORF">SKUD_074601</name>
</gene>
<dbReference type="Gene3D" id="3.40.30.10">
    <property type="entry name" value="Glutaredoxin"/>
    <property type="match status" value="1"/>
</dbReference>
<dbReference type="EMBL" id="AACI03000815">
    <property type="protein sequence ID" value="EJT43408.1"/>
    <property type="molecule type" value="Genomic_DNA"/>
</dbReference>
<sequence length="62" mass="7390">MGTQIQSEIISDYNKVKPLVKVTYKDKKEMEVDPSSMSFQELANHFDRYSKRLDLKHMLEMH</sequence>
<dbReference type="PANTHER" id="PTHR28236">
    <property type="entry name" value="54S RIBOSOMAL PROTEIN L44, MITOCHONDRIAL"/>
    <property type="match status" value="1"/>
</dbReference>
<dbReference type="STRING" id="226230.J5PQ28"/>
<keyword evidence="2" id="KW-1185">Reference proteome</keyword>
<organism evidence="1 2">
    <name type="scientific">Saccharomyces kudriavzevii (strain ATCC MYA-4449 / AS 2.2408 / CBS 8840 / NBRC 1802 / NCYC 2889)</name>
    <name type="common">Yeast</name>
    <dbReference type="NCBI Taxonomy" id="226230"/>
    <lineage>
        <taxon>Eukaryota</taxon>
        <taxon>Fungi</taxon>
        <taxon>Dikarya</taxon>
        <taxon>Ascomycota</taxon>
        <taxon>Saccharomycotina</taxon>
        <taxon>Saccharomycetes</taxon>
        <taxon>Saccharomycetales</taxon>
        <taxon>Saccharomycetaceae</taxon>
        <taxon>Saccharomyces</taxon>
    </lineage>
</organism>
<dbReference type="Proteomes" id="UP000002753">
    <property type="component" value="Unassembled WGS sequence"/>
</dbReference>
<evidence type="ECO:0000313" key="2">
    <source>
        <dbReference type="Proteomes" id="UP000002753"/>
    </source>
</evidence>
<reference evidence="2" key="2">
    <citation type="journal article" date="2011" name="G3 (Bethesda)">
        <title>The awesome power of yeast evolutionary genetics: New genome sequences and strain resources for the Saccharomyces sensu stricto genus.</title>
        <authorList>
            <person name="Scannell D.R."/>
            <person name="Zill O.A."/>
            <person name="Rokas A."/>
            <person name="Payen C."/>
            <person name="Dunham M.J."/>
            <person name="Eisen M.B."/>
            <person name="Rine J."/>
            <person name="Johnston M."/>
            <person name="Hittinger C.T."/>
        </authorList>
    </citation>
    <scope>GENOME REANNOTATION</scope>
    <source>
        <strain evidence="2">ATCC MYA-4449 / AS 2.2408 / CBS 8840 / NBRC 1802 / NCYC 2889</strain>
    </source>
</reference>
<dbReference type="PANTHER" id="PTHR28236:SF1">
    <property type="entry name" value="LARGE RIBOSOMAL SUBUNIT PROTEIN ML53"/>
    <property type="match status" value="1"/>
</dbReference>
<comment type="caution">
    <text evidence="1">The sequence shown here is derived from an EMBL/GenBank/DDBJ whole genome shotgun (WGS) entry which is preliminary data.</text>
</comment>
<protein>
    <submittedName>
        <fullName evidence="1">MRPL44-like protein</fullName>
    </submittedName>
</protein>